<reference evidence="2 3" key="1">
    <citation type="journal article" date="2014" name="Genome Biol. Evol.">
        <title>The secreted proteins of Achlya hypogyna and Thraustotheca clavata identify the ancestral oomycete secretome and reveal gene acquisitions by horizontal gene transfer.</title>
        <authorList>
            <person name="Misner I."/>
            <person name="Blouin N."/>
            <person name="Leonard G."/>
            <person name="Richards T.A."/>
            <person name="Lane C.E."/>
        </authorList>
    </citation>
    <scope>NUCLEOTIDE SEQUENCE [LARGE SCALE GENOMIC DNA]</scope>
    <source>
        <strain evidence="2 3">ATCC 34112</strain>
    </source>
</reference>
<sequence length="55" mass="6173">MKNFLTTVDKSSLKKRYPSWEALVEDARTLHATEAKNNNNNDPKNTKPGESGNNP</sequence>
<accession>A0A1V9ZZR9</accession>
<comment type="caution">
    <text evidence="2">The sequence shown here is derived from an EMBL/GenBank/DDBJ whole genome shotgun (WGS) entry which is preliminary data.</text>
</comment>
<evidence type="ECO:0000256" key="1">
    <source>
        <dbReference type="SAM" id="MobiDB-lite"/>
    </source>
</evidence>
<keyword evidence="3" id="KW-1185">Reference proteome</keyword>
<gene>
    <name evidence="2" type="ORF">THRCLA_21165</name>
</gene>
<protein>
    <submittedName>
        <fullName evidence="2">Uncharacterized protein</fullName>
    </submittedName>
</protein>
<organism evidence="2 3">
    <name type="scientific">Thraustotheca clavata</name>
    <dbReference type="NCBI Taxonomy" id="74557"/>
    <lineage>
        <taxon>Eukaryota</taxon>
        <taxon>Sar</taxon>
        <taxon>Stramenopiles</taxon>
        <taxon>Oomycota</taxon>
        <taxon>Saprolegniomycetes</taxon>
        <taxon>Saprolegniales</taxon>
        <taxon>Achlyaceae</taxon>
        <taxon>Thraustotheca</taxon>
    </lineage>
</organism>
<name>A0A1V9ZZR9_9STRA</name>
<proteinExistence type="predicted"/>
<dbReference type="EMBL" id="JNBS01000894">
    <property type="protein sequence ID" value="OQS03441.1"/>
    <property type="molecule type" value="Genomic_DNA"/>
</dbReference>
<dbReference type="AlphaFoldDB" id="A0A1V9ZZR9"/>
<dbReference type="Proteomes" id="UP000243217">
    <property type="component" value="Unassembled WGS sequence"/>
</dbReference>
<feature type="region of interest" description="Disordered" evidence="1">
    <location>
        <begin position="31"/>
        <end position="55"/>
    </location>
</feature>
<evidence type="ECO:0000313" key="3">
    <source>
        <dbReference type="Proteomes" id="UP000243217"/>
    </source>
</evidence>
<evidence type="ECO:0000313" key="2">
    <source>
        <dbReference type="EMBL" id="OQS03441.1"/>
    </source>
</evidence>